<proteinExistence type="predicted"/>
<keyword evidence="2" id="KW-1185">Reference proteome</keyword>
<name>A0ACC1RXE2_9APHY</name>
<evidence type="ECO:0000313" key="1">
    <source>
        <dbReference type="EMBL" id="KAJ3527676.1"/>
    </source>
</evidence>
<reference evidence="1" key="1">
    <citation type="submission" date="2022-07" db="EMBL/GenBank/DDBJ databases">
        <title>Genome Sequence of Phlebia brevispora.</title>
        <authorList>
            <person name="Buettner E."/>
        </authorList>
    </citation>
    <scope>NUCLEOTIDE SEQUENCE</scope>
    <source>
        <strain evidence="1">MPL23</strain>
    </source>
</reference>
<protein>
    <submittedName>
        <fullName evidence="1">Uncharacterized protein</fullName>
    </submittedName>
</protein>
<comment type="caution">
    <text evidence="1">The sequence shown here is derived from an EMBL/GenBank/DDBJ whole genome shotgun (WGS) entry which is preliminary data.</text>
</comment>
<sequence>MSSCSSAETRQSALSISRHATALEICDLVYSASAPSWEALERFYEANATYENPIVTATSRSVIADIHALSAQLAEIDVPRPLAVLYALFGLKRERSCMDPWFRLMRAWNETTDVCESESFDGHRKVIVEHTLHILILPGIHSASGQQSPPGIPAYTDAVSRRSLSLPSPAIPLQQMGYGTTLGLNLLLPSPLHLRLPVMSQLSFNDVGKITYHRDIWDIKDLLGLIPGMTLAQWISGRVFAQSARGLMWLGRSVFSSTSKEDDAAISMHRKYPVEQSELSSAAEYARAVKEAAIAGV</sequence>
<dbReference type="Proteomes" id="UP001148662">
    <property type="component" value="Unassembled WGS sequence"/>
</dbReference>
<dbReference type="EMBL" id="JANHOG010002072">
    <property type="protein sequence ID" value="KAJ3527676.1"/>
    <property type="molecule type" value="Genomic_DNA"/>
</dbReference>
<evidence type="ECO:0000313" key="2">
    <source>
        <dbReference type="Proteomes" id="UP001148662"/>
    </source>
</evidence>
<accession>A0ACC1RXE2</accession>
<organism evidence="1 2">
    <name type="scientific">Phlebia brevispora</name>
    <dbReference type="NCBI Taxonomy" id="194682"/>
    <lineage>
        <taxon>Eukaryota</taxon>
        <taxon>Fungi</taxon>
        <taxon>Dikarya</taxon>
        <taxon>Basidiomycota</taxon>
        <taxon>Agaricomycotina</taxon>
        <taxon>Agaricomycetes</taxon>
        <taxon>Polyporales</taxon>
        <taxon>Meruliaceae</taxon>
        <taxon>Phlebia</taxon>
    </lineage>
</organism>
<gene>
    <name evidence="1" type="ORF">NM688_g8098</name>
</gene>